<dbReference type="InterPro" id="IPR013098">
    <property type="entry name" value="Ig_I-set"/>
</dbReference>
<name>A0A0E9SM46_ANGAN</name>
<dbReference type="AlphaFoldDB" id="A0A0E9SM46"/>
<dbReference type="InterPro" id="IPR013783">
    <property type="entry name" value="Ig-like_fold"/>
</dbReference>
<sequence>MFTGQQVVNDYTHKIVVKEDGTQSLIVVPAMPTDSGEWTVVAQNRAGKTSISMTLTVGGMMFLMKVYLHYNN</sequence>
<feature type="domain" description="Immunoglobulin I-set" evidence="1">
    <location>
        <begin position="4"/>
        <end position="57"/>
    </location>
</feature>
<accession>A0A0E9SM46</accession>
<dbReference type="Pfam" id="PF07679">
    <property type="entry name" value="I-set"/>
    <property type="match status" value="1"/>
</dbReference>
<evidence type="ECO:0000313" key="2">
    <source>
        <dbReference type="EMBL" id="JAH41603.1"/>
    </source>
</evidence>
<reference evidence="2" key="1">
    <citation type="submission" date="2014-11" db="EMBL/GenBank/DDBJ databases">
        <authorList>
            <person name="Amaro Gonzalez C."/>
        </authorList>
    </citation>
    <scope>NUCLEOTIDE SEQUENCE</scope>
</reference>
<proteinExistence type="predicted"/>
<evidence type="ECO:0000259" key="1">
    <source>
        <dbReference type="Pfam" id="PF07679"/>
    </source>
</evidence>
<protein>
    <recommendedName>
        <fullName evidence="1">Immunoglobulin I-set domain-containing protein</fullName>
    </recommendedName>
</protein>
<dbReference type="Gene3D" id="2.60.40.10">
    <property type="entry name" value="Immunoglobulins"/>
    <property type="match status" value="1"/>
</dbReference>
<dbReference type="EMBL" id="GBXM01066974">
    <property type="protein sequence ID" value="JAH41603.1"/>
    <property type="molecule type" value="Transcribed_RNA"/>
</dbReference>
<dbReference type="SUPFAM" id="SSF48726">
    <property type="entry name" value="Immunoglobulin"/>
    <property type="match status" value="1"/>
</dbReference>
<reference evidence="2" key="2">
    <citation type="journal article" date="2015" name="Fish Shellfish Immunol.">
        <title>Early steps in the European eel (Anguilla anguilla)-Vibrio vulnificus interaction in the gills: Role of the RtxA13 toxin.</title>
        <authorList>
            <person name="Callol A."/>
            <person name="Pajuelo D."/>
            <person name="Ebbesson L."/>
            <person name="Teles M."/>
            <person name="MacKenzie S."/>
            <person name="Amaro C."/>
        </authorList>
    </citation>
    <scope>NUCLEOTIDE SEQUENCE</scope>
</reference>
<organism evidence="2">
    <name type="scientific">Anguilla anguilla</name>
    <name type="common">European freshwater eel</name>
    <name type="synonym">Muraena anguilla</name>
    <dbReference type="NCBI Taxonomy" id="7936"/>
    <lineage>
        <taxon>Eukaryota</taxon>
        <taxon>Metazoa</taxon>
        <taxon>Chordata</taxon>
        <taxon>Craniata</taxon>
        <taxon>Vertebrata</taxon>
        <taxon>Euteleostomi</taxon>
        <taxon>Actinopterygii</taxon>
        <taxon>Neopterygii</taxon>
        <taxon>Teleostei</taxon>
        <taxon>Anguilliformes</taxon>
        <taxon>Anguillidae</taxon>
        <taxon>Anguilla</taxon>
    </lineage>
</organism>
<dbReference type="InterPro" id="IPR036179">
    <property type="entry name" value="Ig-like_dom_sf"/>
</dbReference>